<dbReference type="Proteomes" id="UP000316330">
    <property type="component" value="Unassembled WGS sequence"/>
</dbReference>
<dbReference type="InterPro" id="IPR016181">
    <property type="entry name" value="Acyl_CoA_acyltransferase"/>
</dbReference>
<organism evidence="4 5">
    <name type="scientific">Cohnella terricola</name>
    <dbReference type="NCBI Taxonomy" id="1289167"/>
    <lineage>
        <taxon>Bacteria</taxon>
        <taxon>Bacillati</taxon>
        <taxon>Bacillota</taxon>
        <taxon>Bacilli</taxon>
        <taxon>Bacillales</taxon>
        <taxon>Paenibacillaceae</taxon>
        <taxon>Cohnella</taxon>
    </lineage>
</organism>
<evidence type="ECO:0000259" key="3">
    <source>
        <dbReference type="PROSITE" id="PS51186"/>
    </source>
</evidence>
<dbReference type="PANTHER" id="PTHR43877">
    <property type="entry name" value="AMINOALKYLPHOSPHONATE N-ACETYLTRANSFERASE-RELATED-RELATED"/>
    <property type="match status" value="1"/>
</dbReference>
<dbReference type="CDD" id="cd04301">
    <property type="entry name" value="NAT_SF"/>
    <property type="match status" value="1"/>
</dbReference>
<dbReference type="PANTHER" id="PTHR43877:SF2">
    <property type="entry name" value="AMINOALKYLPHOSPHONATE N-ACETYLTRANSFERASE-RELATED"/>
    <property type="match status" value="1"/>
</dbReference>
<dbReference type="Gene3D" id="3.40.630.30">
    <property type="match status" value="1"/>
</dbReference>
<dbReference type="PROSITE" id="PS51186">
    <property type="entry name" value="GNAT"/>
    <property type="match status" value="1"/>
</dbReference>
<dbReference type="InterPro" id="IPR000182">
    <property type="entry name" value="GNAT_dom"/>
</dbReference>
<keyword evidence="1 4" id="KW-0808">Transferase</keyword>
<dbReference type="AlphaFoldDB" id="A0A559JQP8"/>
<dbReference type="EMBL" id="VNJJ01000003">
    <property type="protein sequence ID" value="TVY02204.1"/>
    <property type="molecule type" value="Genomic_DNA"/>
</dbReference>
<dbReference type="GO" id="GO:0016747">
    <property type="term" value="F:acyltransferase activity, transferring groups other than amino-acyl groups"/>
    <property type="evidence" value="ECO:0007669"/>
    <property type="project" value="InterPro"/>
</dbReference>
<accession>A0A559JQP8</accession>
<evidence type="ECO:0000256" key="2">
    <source>
        <dbReference type="ARBA" id="ARBA00023315"/>
    </source>
</evidence>
<gene>
    <name evidence="4" type="ORF">FPZ45_07135</name>
</gene>
<name>A0A559JQP8_9BACL</name>
<dbReference type="OrthoDB" id="45853at2"/>
<evidence type="ECO:0000313" key="5">
    <source>
        <dbReference type="Proteomes" id="UP000316330"/>
    </source>
</evidence>
<protein>
    <submittedName>
        <fullName evidence="4">GNAT family N-acetyltransferase</fullName>
    </submittedName>
</protein>
<keyword evidence="2" id="KW-0012">Acyltransferase</keyword>
<evidence type="ECO:0000256" key="1">
    <source>
        <dbReference type="ARBA" id="ARBA00022679"/>
    </source>
</evidence>
<sequence length="171" mass="19051">MNGQGEAVLFQYRDAVYEDFPLIASFPLNEDEAYYMFPSGSYPLDVEQLRLKAEERKSLTVVTDAGEVVGYGNLYDVNPGEDCWIGNVILRPSSRGTGAASYLIQTLINRAAEEHRVKTVRLVCHNTNTRALIFYSNLGFKPYDVRLPEGAAARKIVGIRMSIPVEGQVTL</sequence>
<dbReference type="SUPFAM" id="SSF55729">
    <property type="entry name" value="Acyl-CoA N-acyltransferases (Nat)"/>
    <property type="match status" value="1"/>
</dbReference>
<dbReference type="InterPro" id="IPR050832">
    <property type="entry name" value="Bact_Acetyltransf"/>
</dbReference>
<dbReference type="Pfam" id="PF00583">
    <property type="entry name" value="Acetyltransf_1"/>
    <property type="match status" value="1"/>
</dbReference>
<reference evidence="4 5" key="1">
    <citation type="submission" date="2019-07" db="EMBL/GenBank/DDBJ databases">
        <authorList>
            <person name="Kim J."/>
        </authorList>
    </citation>
    <scope>NUCLEOTIDE SEQUENCE [LARGE SCALE GENOMIC DNA]</scope>
    <source>
        <strain evidence="4 5">G13</strain>
    </source>
</reference>
<keyword evidence="5" id="KW-1185">Reference proteome</keyword>
<evidence type="ECO:0000313" key="4">
    <source>
        <dbReference type="EMBL" id="TVY02204.1"/>
    </source>
</evidence>
<comment type="caution">
    <text evidence="4">The sequence shown here is derived from an EMBL/GenBank/DDBJ whole genome shotgun (WGS) entry which is preliminary data.</text>
</comment>
<proteinExistence type="predicted"/>
<feature type="domain" description="N-acetyltransferase" evidence="3">
    <location>
        <begin position="10"/>
        <end position="166"/>
    </location>
</feature>